<protein>
    <submittedName>
        <fullName evidence="2">Uncharacterized protein</fullName>
    </submittedName>
</protein>
<evidence type="ECO:0000313" key="3">
    <source>
        <dbReference type="Proteomes" id="UP000779507"/>
    </source>
</evidence>
<accession>A0ABX2FTV2</accession>
<evidence type="ECO:0000313" key="2">
    <source>
        <dbReference type="EMBL" id="NRT19899.1"/>
    </source>
</evidence>
<name>A0ABX2FTV2_9BACT</name>
<sequence>MRNYLLLLSALGLVCLSPAGYGQGMPSYHYSPPPAMPNMPLPYGPFGNGENLAHREGAGSYQLADGSWQRSEKMVFDGSKLVIKDGAAGKLRFDANAIRQLEVKADTFIVMAGLPGQSLAEGPAFYQSCVNLRGVRLLAQYPRNSKATYILSRPDAAPLLLPTGKARFKAAMLEVVKDCPALTEQITDGSLRREEVVQIVQEYADCRRRGKAAF</sequence>
<feature type="signal peptide" evidence="1">
    <location>
        <begin position="1"/>
        <end position="22"/>
    </location>
</feature>
<dbReference type="RefSeq" id="WP_173810610.1">
    <property type="nucleotide sequence ID" value="NZ_JABSNP010000012.1"/>
</dbReference>
<evidence type="ECO:0000256" key="1">
    <source>
        <dbReference type="SAM" id="SignalP"/>
    </source>
</evidence>
<reference evidence="2 3" key="1">
    <citation type="submission" date="2020-05" db="EMBL/GenBank/DDBJ databases">
        <title>Genomic Encyclopedia of Type Strains, Phase IV (KMG-V): Genome sequencing to study the core and pangenomes of soil and plant-associated prokaryotes.</title>
        <authorList>
            <person name="Whitman W."/>
        </authorList>
    </citation>
    <scope>NUCLEOTIDE SEQUENCE [LARGE SCALE GENOMIC DNA]</scope>
    <source>
        <strain evidence="2 3">9A</strain>
    </source>
</reference>
<gene>
    <name evidence="2" type="ORF">HNP98_002735</name>
</gene>
<organism evidence="2 3">
    <name type="scientific">Hymenobacter caeli</name>
    <dbReference type="NCBI Taxonomy" id="2735894"/>
    <lineage>
        <taxon>Bacteria</taxon>
        <taxon>Pseudomonadati</taxon>
        <taxon>Bacteroidota</taxon>
        <taxon>Cytophagia</taxon>
        <taxon>Cytophagales</taxon>
        <taxon>Hymenobacteraceae</taxon>
        <taxon>Hymenobacter</taxon>
    </lineage>
</organism>
<keyword evidence="3" id="KW-1185">Reference proteome</keyword>
<feature type="chain" id="PRO_5046679061" evidence="1">
    <location>
        <begin position="23"/>
        <end position="214"/>
    </location>
</feature>
<dbReference type="Proteomes" id="UP000779507">
    <property type="component" value="Unassembled WGS sequence"/>
</dbReference>
<dbReference type="EMBL" id="JABSNP010000012">
    <property type="protein sequence ID" value="NRT19899.1"/>
    <property type="molecule type" value="Genomic_DNA"/>
</dbReference>
<keyword evidence="1" id="KW-0732">Signal</keyword>
<proteinExistence type="predicted"/>
<comment type="caution">
    <text evidence="2">The sequence shown here is derived from an EMBL/GenBank/DDBJ whole genome shotgun (WGS) entry which is preliminary data.</text>
</comment>